<organism evidence="2 3">
    <name type="scientific">Actinopolymorpha pittospori</name>
    <dbReference type="NCBI Taxonomy" id="648752"/>
    <lineage>
        <taxon>Bacteria</taxon>
        <taxon>Bacillati</taxon>
        <taxon>Actinomycetota</taxon>
        <taxon>Actinomycetes</taxon>
        <taxon>Propionibacteriales</taxon>
        <taxon>Actinopolymorphaceae</taxon>
        <taxon>Actinopolymorpha</taxon>
    </lineage>
</organism>
<feature type="domain" description="DUF6431" evidence="1">
    <location>
        <begin position="24"/>
        <end position="90"/>
    </location>
</feature>
<gene>
    <name evidence="2" type="ORF">HEB94_006474</name>
</gene>
<dbReference type="Proteomes" id="UP000638648">
    <property type="component" value="Unassembled WGS sequence"/>
</dbReference>
<dbReference type="Pfam" id="PF20020">
    <property type="entry name" value="DUF6431"/>
    <property type="match status" value="1"/>
</dbReference>
<dbReference type="InterPro" id="IPR045536">
    <property type="entry name" value="DUF6431"/>
</dbReference>
<protein>
    <recommendedName>
        <fullName evidence="1">DUF6431 domain-containing protein</fullName>
    </recommendedName>
</protein>
<dbReference type="EMBL" id="JADBEM010000001">
    <property type="protein sequence ID" value="MBE1609626.1"/>
    <property type="molecule type" value="Genomic_DNA"/>
</dbReference>
<comment type="caution">
    <text evidence="2">The sequence shown here is derived from an EMBL/GenBank/DDBJ whole genome shotgun (WGS) entry which is preliminary data.</text>
</comment>
<proteinExistence type="predicted"/>
<sequence length="123" mass="13259">MIWVVDVDAARRPLLRGRLRCPQPDCAGVLRSWASARTRSLRLPGGCEVGVTPDRVRCGTCRGTHVLLPAFYVPRRAYSAEVIGAELVGNVDGHGYRQIAAGLGVPAATVRGWLPAYGGVHER</sequence>
<reference evidence="2" key="1">
    <citation type="submission" date="2020-10" db="EMBL/GenBank/DDBJ databases">
        <title>Sequencing the genomes of 1000 actinobacteria strains.</title>
        <authorList>
            <person name="Klenk H.-P."/>
        </authorList>
    </citation>
    <scope>NUCLEOTIDE SEQUENCE</scope>
    <source>
        <strain evidence="2">DSM 45354</strain>
    </source>
</reference>
<evidence type="ECO:0000313" key="3">
    <source>
        <dbReference type="Proteomes" id="UP000638648"/>
    </source>
</evidence>
<dbReference type="AlphaFoldDB" id="A0A927MZU0"/>
<evidence type="ECO:0000313" key="2">
    <source>
        <dbReference type="EMBL" id="MBE1609626.1"/>
    </source>
</evidence>
<accession>A0A927MZU0</accession>
<keyword evidence="3" id="KW-1185">Reference proteome</keyword>
<name>A0A927MZU0_9ACTN</name>
<evidence type="ECO:0000259" key="1">
    <source>
        <dbReference type="Pfam" id="PF20020"/>
    </source>
</evidence>
<dbReference type="RefSeq" id="WP_192753173.1">
    <property type="nucleotide sequence ID" value="NZ_BAABJL010000062.1"/>
</dbReference>